<organism evidence="1 2">
    <name type="scientific">Daphnia sinensis</name>
    <dbReference type="NCBI Taxonomy" id="1820382"/>
    <lineage>
        <taxon>Eukaryota</taxon>
        <taxon>Metazoa</taxon>
        <taxon>Ecdysozoa</taxon>
        <taxon>Arthropoda</taxon>
        <taxon>Crustacea</taxon>
        <taxon>Branchiopoda</taxon>
        <taxon>Diplostraca</taxon>
        <taxon>Cladocera</taxon>
        <taxon>Anomopoda</taxon>
        <taxon>Daphniidae</taxon>
        <taxon>Daphnia</taxon>
        <taxon>Daphnia similis group</taxon>
    </lineage>
</organism>
<comment type="caution">
    <text evidence="1">The sequence shown here is derived from an EMBL/GenBank/DDBJ whole genome shotgun (WGS) entry which is preliminary data.</text>
</comment>
<dbReference type="EMBL" id="WJBH02000006">
    <property type="protein sequence ID" value="KAI9557578.1"/>
    <property type="molecule type" value="Genomic_DNA"/>
</dbReference>
<evidence type="ECO:0000313" key="1">
    <source>
        <dbReference type="EMBL" id="KAI9557578.1"/>
    </source>
</evidence>
<reference evidence="1 2" key="1">
    <citation type="submission" date="2022-05" db="EMBL/GenBank/DDBJ databases">
        <title>A multi-omics perspective on studying reproductive biology in Daphnia sinensis.</title>
        <authorList>
            <person name="Jia J."/>
        </authorList>
    </citation>
    <scope>NUCLEOTIDE SEQUENCE [LARGE SCALE GENOMIC DNA]</scope>
    <source>
        <strain evidence="1 2">WSL</strain>
    </source>
</reference>
<protein>
    <submittedName>
        <fullName evidence="1">Uncharacterized protein</fullName>
    </submittedName>
</protein>
<accession>A0AAD5PTT6</accession>
<sequence>MDTYLIYFYFWSLNTSSTNDGVALTKGRGGTKSAEDNVRRSHYNKCDLLY</sequence>
<gene>
    <name evidence="1" type="ORF">GHT06_017406</name>
</gene>
<proteinExistence type="predicted"/>
<keyword evidence="2" id="KW-1185">Reference proteome</keyword>
<name>A0AAD5PTT6_9CRUS</name>
<dbReference type="AlphaFoldDB" id="A0AAD5PTT6"/>
<evidence type="ECO:0000313" key="2">
    <source>
        <dbReference type="Proteomes" id="UP000820818"/>
    </source>
</evidence>
<dbReference type="Proteomes" id="UP000820818">
    <property type="component" value="Linkage Group LG6"/>
</dbReference>